<dbReference type="EMBL" id="QEAP01000106">
    <property type="protein sequence ID" value="TPX74827.1"/>
    <property type="molecule type" value="Genomic_DNA"/>
</dbReference>
<dbReference type="Pfam" id="PF12569">
    <property type="entry name" value="NatA_aux_su"/>
    <property type="match status" value="1"/>
</dbReference>
<dbReference type="SMART" id="SM00028">
    <property type="entry name" value="TPR"/>
    <property type="match status" value="7"/>
</dbReference>
<dbReference type="STRING" id="246404.A0A507FIC9"/>
<feature type="compositionally biased region" description="Polar residues" evidence="4">
    <location>
        <begin position="630"/>
        <end position="649"/>
    </location>
</feature>
<dbReference type="PANTHER" id="PTHR22767">
    <property type="entry name" value="N-TERMINAL ACETYLTRANSFERASE-RELATED"/>
    <property type="match status" value="1"/>
</dbReference>
<protein>
    <submittedName>
        <fullName evidence="5">Uncharacterized protein</fullName>
    </submittedName>
</protein>
<evidence type="ECO:0000256" key="4">
    <source>
        <dbReference type="SAM" id="MobiDB-lite"/>
    </source>
</evidence>
<dbReference type="AlphaFoldDB" id="A0A507FIC9"/>
<evidence type="ECO:0000313" key="5">
    <source>
        <dbReference type="EMBL" id="TPX74827.1"/>
    </source>
</evidence>
<evidence type="ECO:0000256" key="1">
    <source>
        <dbReference type="ARBA" id="ARBA00022737"/>
    </source>
</evidence>
<keyword evidence="1" id="KW-0677">Repeat</keyword>
<dbReference type="Pfam" id="PF07719">
    <property type="entry name" value="TPR_2"/>
    <property type="match status" value="1"/>
</dbReference>
<dbReference type="PIRSF" id="PIRSF000422">
    <property type="entry name" value="N-terminal-AcTrfase-A_aux_su"/>
    <property type="match status" value="1"/>
</dbReference>
<keyword evidence="2 3" id="KW-0802">TPR repeat</keyword>
<keyword evidence="6" id="KW-1185">Reference proteome</keyword>
<comment type="caution">
    <text evidence="5">The sequence shown here is derived from an EMBL/GenBank/DDBJ whole genome shotgun (WGS) entry which is preliminary data.</text>
</comment>
<dbReference type="Gene3D" id="1.25.40.1010">
    <property type="match status" value="1"/>
</dbReference>
<evidence type="ECO:0000256" key="3">
    <source>
        <dbReference type="PROSITE-ProRule" id="PRU00339"/>
    </source>
</evidence>
<dbReference type="PROSITE" id="PS50005">
    <property type="entry name" value="TPR"/>
    <property type="match status" value="1"/>
</dbReference>
<reference evidence="5 6" key="1">
    <citation type="journal article" date="2019" name="Sci. Rep.">
        <title>Comparative genomics of chytrid fungi reveal insights into the obligate biotrophic and pathogenic lifestyle of Synchytrium endobioticum.</title>
        <authorList>
            <person name="van de Vossenberg B.T.L.H."/>
            <person name="Warris S."/>
            <person name="Nguyen H.D.T."/>
            <person name="van Gent-Pelzer M.P.E."/>
            <person name="Joly D.L."/>
            <person name="van de Geest H.C."/>
            <person name="Bonants P.J.M."/>
            <person name="Smith D.S."/>
            <person name="Levesque C.A."/>
            <person name="van der Lee T.A.J."/>
        </authorList>
    </citation>
    <scope>NUCLEOTIDE SEQUENCE [LARGE SCALE GENOMIC DNA]</scope>
    <source>
        <strain evidence="5 6">CBS 675.73</strain>
    </source>
</reference>
<evidence type="ECO:0000313" key="6">
    <source>
        <dbReference type="Proteomes" id="UP000320333"/>
    </source>
</evidence>
<sequence>MANRSSQALPAKEQALMRTIVKLHDNKQHKKGLKSCETILKKYPEHGEALAMKALFFSGLDRRDEAHETVKKAIKNDIGNHVCWHAYGLIHRAEKNYEECIKCYSQALKIDKENINIYRDFASMQMQLRNTEAYVDACLSIILLRPGFKQFWLALAAAFHVANNFEASTQSLTLYHDLFQTHVENNVEYENSEIYMYRAMVLEESGDLKAALEMIDSHEKSILDKKSAKEARARLLLKMGESKQAESAYKALVKINPDSYSALEGLQKAKGLDGDLDDAKTAKLFEMFEDLLDEHRRSNAIKRMPLNSATGERFTRMVDSFLRFNFQKGVPSVFMSVRALYTDPSKLATIQSLCLSYVKNLTAHSQFTEPVAAAPSAEDEDDVVVMEPPSAVLWVYYYLAQHYDFLGDGVKALSYIELAIQHTPTLVELFMTKARILKHAGDLQQAMEVMNYGRNLDLQDRCINSKCVKYMLRAGDIAEADRTVILFCRVDSIDKLQDLVDMQCSWFAYETAMAYIAKGEFAKALKRFHQIEKFFYDMYDDQFDFHTYSIRKSTLRTYIDLVRMEDQLRAHPFYFKAAVEAVKLYLTVYENRISDDKKKDAEMSQMSEADRKKALRKARKAELKSAGDENASTANGSKGSLSGSATSLHAATGNKKKADEDPDGIKLFNEPDLLGESMRFLKPLLELSPGRIETQVLACAVYLKKKKYVLAVKALKKGYKISAADPELHRLAMTLSHEVQTAEMSAQVKAIVLETLSQVLGSNYASVKTLNAEFAKTHKNSLLHAVSVAQVSQLVDASNASKSVDAVVAISAQKGFKLEDAVQAHKALVGKLGASESQVAQFVKNCVKAYPLATCF</sequence>
<dbReference type="PANTHER" id="PTHR22767:SF2">
    <property type="entry name" value="N(ALPHA)-ACETYLTRANSFERASE 15_16, ISOFORM A"/>
    <property type="match status" value="1"/>
</dbReference>
<gene>
    <name evidence="5" type="ORF">CcCBS67573_g03890</name>
</gene>
<dbReference type="InterPro" id="IPR019734">
    <property type="entry name" value="TPR_rpt"/>
</dbReference>
<dbReference type="SUPFAM" id="SSF48452">
    <property type="entry name" value="TPR-like"/>
    <property type="match status" value="2"/>
</dbReference>
<accession>A0A507FIC9</accession>
<organism evidence="5 6">
    <name type="scientific">Chytriomyces confervae</name>
    <dbReference type="NCBI Taxonomy" id="246404"/>
    <lineage>
        <taxon>Eukaryota</taxon>
        <taxon>Fungi</taxon>
        <taxon>Fungi incertae sedis</taxon>
        <taxon>Chytridiomycota</taxon>
        <taxon>Chytridiomycota incertae sedis</taxon>
        <taxon>Chytridiomycetes</taxon>
        <taxon>Chytridiales</taxon>
        <taxon>Chytriomycetaceae</taxon>
        <taxon>Chytriomyces</taxon>
    </lineage>
</organism>
<dbReference type="InterPro" id="IPR011990">
    <property type="entry name" value="TPR-like_helical_dom_sf"/>
</dbReference>
<name>A0A507FIC9_9FUNG</name>
<feature type="repeat" description="TPR" evidence="3">
    <location>
        <begin position="81"/>
        <end position="114"/>
    </location>
</feature>
<dbReference type="OrthoDB" id="10263032at2759"/>
<evidence type="ECO:0000256" key="2">
    <source>
        <dbReference type="ARBA" id="ARBA00022803"/>
    </source>
</evidence>
<proteinExistence type="predicted"/>
<dbReference type="Gene3D" id="1.25.40.1040">
    <property type="match status" value="1"/>
</dbReference>
<dbReference type="Proteomes" id="UP000320333">
    <property type="component" value="Unassembled WGS sequence"/>
</dbReference>
<dbReference type="InterPro" id="IPR021183">
    <property type="entry name" value="NatA_aux_su"/>
</dbReference>
<feature type="region of interest" description="Disordered" evidence="4">
    <location>
        <begin position="618"/>
        <end position="664"/>
    </location>
</feature>
<dbReference type="InterPro" id="IPR013105">
    <property type="entry name" value="TPR_2"/>
</dbReference>
<dbReference type="GO" id="GO:0031415">
    <property type="term" value="C:NatA complex"/>
    <property type="evidence" value="ECO:0007669"/>
    <property type="project" value="TreeGrafter"/>
</dbReference>
<dbReference type="FunFam" id="1.25.40.1040:FF:000003">
    <property type="entry name" value="N-terminal acetyltransferase A, auxiliary subunit"/>
    <property type="match status" value="1"/>
</dbReference>